<dbReference type="InterPro" id="IPR033602">
    <property type="entry name" value="CIMAP3"/>
</dbReference>
<reference evidence="1" key="3">
    <citation type="submission" date="2025-09" db="UniProtKB">
        <authorList>
            <consortium name="Ensembl"/>
        </authorList>
    </citation>
    <scope>IDENTIFICATION</scope>
    <source>
        <strain evidence="1">Thorbecke</strain>
    </source>
</reference>
<dbReference type="EMBL" id="AAGW02000898">
    <property type="status" value="NOT_ANNOTATED_CDS"/>
    <property type="molecule type" value="Genomic_DNA"/>
</dbReference>
<dbReference type="Ensembl" id="ENSOCUT00000049701.1">
    <property type="protein sequence ID" value="ENSOCUP00000035677.1"/>
    <property type="gene ID" value="ENSOCUG00000028213.3"/>
</dbReference>
<reference evidence="1" key="2">
    <citation type="submission" date="2025-08" db="UniProtKB">
        <authorList>
            <consortium name="Ensembl"/>
        </authorList>
    </citation>
    <scope>IDENTIFICATION</scope>
    <source>
        <strain evidence="1">Thorbecke</strain>
    </source>
</reference>
<sequence>MCFGKAKAVNNYSFGTCQQRKLFPHHHPPNRLGNKFLPLRGSPHRGPGCYTTDDMKHYPGMYQKVDIQDGKYKQTFAPFNVLMPRFRTFSKDPSYPGPSSYNPEKKPPLKVAWPMQFGSPDWAQVPCLQKRTLKTELSTDKEFRKHRNRVAYLSLYYN</sequence>
<dbReference type="AlphaFoldDB" id="A0A5F9CQ91"/>
<dbReference type="GeneTree" id="ENSGT00390000001017"/>
<dbReference type="PANTHER" id="PTHR31508">
    <property type="entry name" value="PROTEIN PITCHFORK"/>
    <property type="match status" value="1"/>
</dbReference>
<dbReference type="Proteomes" id="UP000001811">
    <property type="component" value="Chromosome 13"/>
</dbReference>
<reference evidence="1 2" key="1">
    <citation type="journal article" date="2011" name="Nature">
        <title>A high-resolution map of human evolutionary constraint using 29 mammals.</title>
        <authorList>
            <person name="Lindblad-Toh K."/>
            <person name="Garber M."/>
            <person name="Zuk O."/>
            <person name="Lin M.F."/>
            <person name="Parker B.J."/>
            <person name="Washietl S."/>
            <person name="Kheradpour P."/>
            <person name="Ernst J."/>
            <person name="Jordan G."/>
            <person name="Mauceli E."/>
            <person name="Ward L.D."/>
            <person name="Lowe C.B."/>
            <person name="Holloway A.K."/>
            <person name="Clamp M."/>
            <person name="Gnerre S."/>
            <person name="Alfoldi J."/>
            <person name="Beal K."/>
            <person name="Chang J."/>
            <person name="Clawson H."/>
            <person name="Cuff J."/>
            <person name="Di Palma F."/>
            <person name="Fitzgerald S."/>
            <person name="Flicek P."/>
            <person name="Guttman M."/>
            <person name="Hubisz M.J."/>
            <person name="Jaffe D.B."/>
            <person name="Jungreis I."/>
            <person name="Kent W.J."/>
            <person name="Kostka D."/>
            <person name="Lara M."/>
            <person name="Martins A.L."/>
            <person name="Massingham T."/>
            <person name="Moltke I."/>
            <person name="Raney B.J."/>
            <person name="Rasmussen M.D."/>
            <person name="Robinson J."/>
            <person name="Stark A."/>
            <person name="Vilella A.J."/>
            <person name="Wen J."/>
            <person name="Xie X."/>
            <person name="Zody M.C."/>
            <person name="Baldwin J."/>
            <person name="Bloom T."/>
            <person name="Chin C.W."/>
            <person name="Heiman D."/>
            <person name="Nicol R."/>
            <person name="Nusbaum C."/>
            <person name="Young S."/>
            <person name="Wilkinson J."/>
            <person name="Worley K.C."/>
            <person name="Kovar C.L."/>
            <person name="Muzny D.M."/>
            <person name="Gibbs R.A."/>
            <person name="Cree A."/>
            <person name="Dihn H.H."/>
            <person name="Fowler G."/>
            <person name="Jhangiani S."/>
            <person name="Joshi V."/>
            <person name="Lee S."/>
            <person name="Lewis L.R."/>
            <person name="Nazareth L.V."/>
            <person name="Okwuonu G."/>
            <person name="Santibanez J."/>
            <person name="Warren W.C."/>
            <person name="Mardis E.R."/>
            <person name="Weinstock G.M."/>
            <person name="Wilson R.K."/>
            <person name="Delehaunty K."/>
            <person name="Dooling D."/>
            <person name="Fronik C."/>
            <person name="Fulton L."/>
            <person name="Fulton B."/>
            <person name="Graves T."/>
            <person name="Minx P."/>
            <person name="Sodergren E."/>
            <person name="Birney E."/>
            <person name="Margulies E.H."/>
            <person name="Herrero J."/>
            <person name="Green E.D."/>
            <person name="Haussler D."/>
            <person name="Siepel A."/>
            <person name="Goldman N."/>
            <person name="Pollard K.S."/>
            <person name="Pedersen J.S."/>
            <person name="Lander E.S."/>
            <person name="Kellis M."/>
        </authorList>
    </citation>
    <scope>NUCLEOTIDE SEQUENCE [LARGE SCALE GENOMIC DNA]</scope>
    <source>
        <strain evidence="1 2">Thorbecke inbred</strain>
    </source>
</reference>
<organism evidence="1 2">
    <name type="scientific">Oryctolagus cuniculus</name>
    <name type="common">Rabbit</name>
    <dbReference type="NCBI Taxonomy" id="9986"/>
    <lineage>
        <taxon>Eukaryota</taxon>
        <taxon>Metazoa</taxon>
        <taxon>Chordata</taxon>
        <taxon>Craniata</taxon>
        <taxon>Vertebrata</taxon>
        <taxon>Euteleostomi</taxon>
        <taxon>Mammalia</taxon>
        <taxon>Eutheria</taxon>
        <taxon>Euarchontoglires</taxon>
        <taxon>Glires</taxon>
        <taxon>Lagomorpha</taxon>
        <taxon>Leporidae</taxon>
        <taxon>Oryctolagus</taxon>
    </lineage>
</organism>
<keyword evidence="2" id="KW-1185">Reference proteome</keyword>
<dbReference type="GO" id="GO:0008092">
    <property type="term" value="F:cytoskeletal protein binding"/>
    <property type="evidence" value="ECO:0007669"/>
    <property type="project" value="TreeGrafter"/>
</dbReference>
<dbReference type="PANTHER" id="PTHR31508:SF2">
    <property type="entry name" value="PROTEIN PITCHFORK"/>
    <property type="match status" value="1"/>
</dbReference>
<accession>A0A5F9CQ91</accession>
<evidence type="ECO:0000313" key="1">
    <source>
        <dbReference type="Ensembl" id="ENSOCUP00000035677.1"/>
    </source>
</evidence>
<proteinExistence type="predicted"/>
<dbReference type="GO" id="GO:0031344">
    <property type="term" value="P:regulation of cell projection organization"/>
    <property type="evidence" value="ECO:0007669"/>
    <property type="project" value="TreeGrafter"/>
</dbReference>
<evidence type="ECO:0000313" key="2">
    <source>
        <dbReference type="Proteomes" id="UP000001811"/>
    </source>
</evidence>
<gene>
    <name evidence="1" type="primary">CIMAP3</name>
</gene>
<dbReference type="Bgee" id="ENSOCUG00000028213">
    <property type="expression patterns" value="Expressed in testis and 11 other cell types or tissues"/>
</dbReference>
<protein>
    <submittedName>
        <fullName evidence="1">Ciliary microtubule associated protein 3</fullName>
    </submittedName>
</protein>
<name>A0A5F9CQ91_RABIT</name>